<evidence type="ECO:0000256" key="4">
    <source>
        <dbReference type="PROSITE-ProRule" id="PRU00169"/>
    </source>
</evidence>
<comment type="caution">
    <text evidence="7">The sequence shown here is derived from an EMBL/GenBank/DDBJ whole genome shotgun (WGS) entry which is preliminary data.</text>
</comment>
<dbReference type="PANTHER" id="PTHR43214:SF24">
    <property type="entry name" value="TRANSCRIPTIONAL REGULATORY PROTEIN NARL-RELATED"/>
    <property type="match status" value="1"/>
</dbReference>
<dbReference type="Pfam" id="PF00196">
    <property type="entry name" value="GerE"/>
    <property type="match status" value="1"/>
</dbReference>
<evidence type="ECO:0000259" key="5">
    <source>
        <dbReference type="PROSITE" id="PS50043"/>
    </source>
</evidence>
<dbReference type="EMBL" id="QUNO01000005">
    <property type="protein sequence ID" value="REH48352.1"/>
    <property type="molecule type" value="Genomic_DNA"/>
</dbReference>
<accession>A0A3E0HPA7</accession>
<keyword evidence="1" id="KW-0805">Transcription regulation</keyword>
<dbReference type="InterPro" id="IPR000792">
    <property type="entry name" value="Tscrpt_reg_LuxR_C"/>
</dbReference>
<evidence type="ECO:0000256" key="1">
    <source>
        <dbReference type="ARBA" id="ARBA00023015"/>
    </source>
</evidence>
<keyword evidence="8" id="KW-1185">Reference proteome</keyword>
<dbReference type="PROSITE" id="PS50043">
    <property type="entry name" value="HTH_LUXR_2"/>
    <property type="match status" value="1"/>
</dbReference>
<dbReference type="SUPFAM" id="SSF46894">
    <property type="entry name" value="C-terminal effector domain of the bipartite response regulators"/>
    <property type="match status" value="1"/>
</dbReference>
<proteinExistence type="predicted"/>
<dbReference type="InterPro" id="IPR001789">
    <property type="entry name" value="Sig_transdc_resp-reg_receiver"/>
</dbReference>
<dbReference type="OrthoDB" id="9808843at2"/>
<reference evidence="7 8" key="1">
    <citation type="submission" date="2018-08" db="EMBL/GenBank/DDBJ databases">
        <title>Genomic Encyclopedia of Archaeal and Bacterial Type Strains, Phase II (KMG-II): from individual species to whole genera.</title>
        <authorList>
            <person name="Goeker M."/>
        </authorList>
    </citation>
    <scope>NUCLEOTIDE SEQUENCE [LARGE SCALE GENOMIC DNA]</scope>
    <source>
        <strain evidence="7 8">DSM 45791</strain>
    </source>
</reference>
<dbReference type="InterPro" id="IPR011006">
    <property type="entry name" value="CheY-like_superfamily"/>
</dbReference>
<dbReference type="CDD" id="cd06170">
    <property type="entry name" value="LuxR_C_like"/>
    <property type="match status" value="1"/>
</dbReference>
<keyword evidence="2 7" id="KW-0238">DNA-binding</keyword>
<dbReference type="GO" id="GO:0000160">
    <property type="term" value="P:phosphorelay signal transduction system"/>
    <property type="evidence" value="ECO:0007669"/>
    <property type="project" value="InterPro"/>
</dbReference>
<dbReference type="InterPro" id="IPR016032">
    <property type="entry name" value="Sig_transdc_resp-reg_C-effctor"/>
</dbReference>
<evidence type="ECO:0000313" key="7">
    <source>
        <dbReference type="EMBL" id="REH48352.1"/>
    </source>
</evidence>
<gene>
    <name evidence="7" type="ORF">BCF44_105210</name>
</gene>
<evidence type="ECO:0000259" key="6">
    <source>
        <dbReference type="PROSITE" id="PS50110"/>
    </source>
</evidence>
<dbReference type="Gene3D" id="3.40.50.2300">
    <property type="match status" value="1"/>
</dbReference>
<dbReference type="RefSeq" id="WP_116175131.1">
    <property type="nucleotide sequence ID" value="NZ_CP144375.1"/>
</dbReference>
<organism evidence="7 8">
    <name type="scientific">Kutzneria buriramensis</name>
    <dbReference type="NCBI Taxonomy" id="1045776"/>
    <lineage>
        <taxon>Bacteria</taxon>
        <taxon>Bacillati</taxon>
        <taxon>Actinomycetota</taxon>
        <taxon>Actinomycetes</taxon>
        <taxon>Pseudonocardiales</taxon>
        <taxon>Pseudonocardiaceae</taxon>
        <taxon>Kutzneria</taxon>
    </lineage>
</organism>
<sequence>MTALDTPIVRIVVAEDRAPVRSGLDAALGHLPGVAVVGTATHHAQVPPLLDRHRPEVLLLGLALPGGDPIELTRAVRTEHPATAVIVIAVPPATNEQVLPVLQAGAAGWLPPAADRDTVIRALRTVVAAGAAPTRRPSSRDHRNELTAREADVLGLVAAGLTNAEIARRLSVSEATVKTHLNHAYTKVGLQNRAEAVEYAKRQGLGPAHGSQPD</sequence>
<feature type="domain" description="HTH luxR-type" evidence="5">
    <location>
        <begin position="139"/>
        <end position="204"/>
    </location>
</feature>
<evidence type="ECO:0000256" key="3">
    <source>
        <dbReference type="ARBA" id="ARBA00023163"/>
    </source>
</evidence>
<comment type="caution">
    <text evidence="4">Lacks conserved residue(s) required for the propagation of feature annotation.</text>
</comment>
<keyword evidence="3" id="KW-0804">Transcription</keyword>
<dbReference type="PROSITE" id="PS00622">
    <property type="entry name" value="HTH_LUXR_1"/>
    <property type="match status" value="1"/>
</dbReference>
<dbReference type="PRINTS" id="PR00038">
    <property type="entry name" value="HTHLUXR"/>
</dbReference>
<dbReference type="InterPro" id="IPR039420">
    <property type="entry name" value="WalR-like"/>
</dbReference>
<dbReference type="PROSITE" id="PS50110">
    <property type="entry name" value="RESPONSE_REGULATORY"/>
    <property type="match status" value="1"/>
</dbReference>
<dbReference type="GO" id="GO:0006355">
    <property type="term" value="P:regulation of DNA-templated transcription"/>
    <property type="evidence" value="ECO:0007669"/>
    <property type="project" value="InterPro"/>
</dbReference>
<name>A0A3E0HPA7_9PSEU</name>
<feature type="domain" description="Response regulatory" evidence="6">
    <location>
        <begin position="10"/>
        <end position="127"/>
    </location>
</feature>
<evidence type="ECO:0000313" key="8">
    <source>
        <dbReference type="Proteomes" id="UP000256269"/>
    </source>
</evidence>
<dbReference type="Proteomes" id="UP000256269">
    <property type="component" value="Unassembled WGS sequence"/>
</dbReference>
<protein>
    <submittedName>
        <fullName evidence="7">DNA-binding NarL/FixJ family response regulator</fullName>
    </submittedName>
</protein>
<dbReference type="GO" id="GO:0003677">
    <property type="term" value="F:DNA binding"/>
    <property type="evidence" value="ECO:0007669"/>
    <property type="project" value="UniProtKB-KW"/>
</dbReference>
<dbReference type="SMART" id="SM00421">
    <property type="entry name" value="HTH_LUXR"/>
    <property type="match status" value="1"/>
</dbReference>
<dbReference type="PANTHER" id="PTHR43214">
    <property type="entry name" value="TWO-COMPONENT RESPONSE REGULATOR"/>
    <property type="match status" value="1"/>
</dbReference>
<dbReference type="AlphaFoldDB" id="A0A3E0HPA7"/>
<dbReference type="Pfam" id="PF00072">
    <property type="entry name" value="Response_reg"/>
    <property type="match status" value="1"/>
</dbReference>
<dbReference type="SUPFAM" id="SSF52172">
    <property type="entry name" value="CheY-like"/>
    <property type="match status" value="1"/>
</dbReference>
<evidence type="ECO:0000256" key="2">
    <source>
        <dbReference type="ARBA" id="ARBA00023125"/>
    </source>
</evidence>